<comment type="caution">
    <text evidence="1">The sequence shown here is derived from an EMBL/GenBank/DDBJ whole genome shotgun (WGS) entry which is preliminary data.</text>
</comment>
<dbReference type="OrthoDB" id="5897364at2"/>
<evidence type="ECO:0000313" key="2">
    <source>
        <dbReference type="Proteomes" id="UP000078503"/>
    </source>
</evidence>
<gene>
    <name evidence="1" type="ORF">A3K86_19215</name>
</gene>
<dbReference type="STRING" id="858640.A3K86_19215"/>
<organism evidence="1 2">
    <name type="scientific">Photobacterium jeanii</name>
    <dbReference type="NCBI Taxonomy" id="858640"/>
    <lineage>
        <taxon>Bacteria</taxon>
        <taxon>Pseudomonadati</taxon>
        <taxon>Pseudomonadota</taxon>
        <taxon>Gammaproteobacteria</taxon>
        <taxon>Vibrionales</taxon>
        <taxon>Vibrionaceae</taxon>
        <taxon>Photobacterium</taxon>
    </lineage>
</organism>
<proteinExistence type="predicted"/>
<reference evidence="1 2" key="1">
    <citation type="submission" date="2016-03" db="EMBL/GenBank/DDBJ databases">
        <title>Photobacterium proteolyticum sp. nov. a protease producing bacterium isolated from ocean sediments of Laizhou Bay.</title>
        <authorList>
            <person name="Li Y."/>
        </authorList>
    </citation>
    <scope>NUCLEOTIDE SEQUENCE [LARGE SCALE GENOMIC DNA]</scope>
    <source>
        <strain evidence="1 2">R-40508</strain>
    </source>
</reference>
<dbReference type="Proteomes" id="UP000078503">
    <property type="component" value="Unassembled WGS sequence"/>
</dbReference>
<dbReference type="EMBL" id="LVHF01000033">
    <property type="protein sequence ID" value="OAN11103.1"/>
    <property type="molecule type" value="Genomic_DNA"/>
</dbReference>
<keyword evidence="2" id="KW-1185">Reference proteome</keyword>
<dbReference type="AlphaFoldDB" id="A0A178K2Z9"/>
<dbReference type="RefSeq" id="WP_068335208.1">
    <property type="nucleotide sequence ID" value="NZ_LVHF01000033.1"/>
</dbReference>
<accession>A0A178K2Z9</accession>
<protein>
    <submittedName>
        <fullName evidence="1">Uncharacterized protein</fullName>
    </submittedName>
</protein>
<name>A0A178K2Z9_9GAMM</name>
<evidence type="ECO:0000313" key="1">
    <source>
        <dbReference type="EMBL" id="OAN11103.1"/>
    </source>
</evidence>
<sequence>MRHNSKHTIWLTLLTSLMFLISSVVNSAPLMNIEMMSKGMMSHGQSMMDHSEPCGMSNMTDLALSAENDINDHHVKTSPQAETNMNCGGSTSMVHTCCTAACSIVFTPLPIPDNRTTPIEQRASVTPEQISPVVQVSRDLFRPPIA</sequence>